<proteinExistence type="predicted"/>
<name>A0A382TWR8_9ZZZZ</name>
<evidence type="ECO:0000313" key="1">
    <source>
        <dbReference type="EMBL" id="SVD26486.1"/>
    </source>
</evidence>
<gene>
    <name evidence="1" type="ORF">METZ01_LOCUS379340</name>
</gene>
<reference evidence="1" key="1">
    <citation type="submission" date="2018-05" db="EMBL/GenBank/DDBJ databases">
        <authorList>
            <person name="Lanie J.A."/>
            <person name="Ng W.-L."/>
            <person name="Kazmierczak K.M."/>
            <person name="Andrzejewski T.M."/>
            <person name="Davidsen T.M."/>
            <person name="Wayne K.J."/>
            <person name="Tettelin H."/>
            <person name="Glass J.I."/>
            <person name="Rusch D."/>
            <person name="Podicherti R."/>
            <person name="Tsui H.-C.T."/>
            <person name="Winkler M.E."/>
        </authorList>
    </citation>
    <scope>NUCLEOTIDE SEQUENCE</scope>
</reference>
<dbReference type="EMBL" id="UINC01139745">
    <property type="protein sequence ID" value="SVD26486.1"/>
    <property type="molecule type" value="Genomic_DNA"/>
</dbReference>
<organism evidence="1">
    <name type="scientific">marine metagenome</name>
    <dbReference type="NCBI Taxonomy" id="408172"/>
    <lineage>
        <taxon>unclassified sequences</taxon>
        <taxon>metagenomes</taxon>
        <taxon>ecological metagenomes</taxon>
    </lineage>
</organism>
<protein>
    <submittedName>
        <fullName evidence="1">Uncharacterized protein</fullName>
    </submittedName>
</protein>
<dbReference type="AlphaFoldDB" id="A0A382TWR8"/>
<accession>A0A382TWR8</accession>
<sequence>MIVDALRKKYEYEIMSAKANIDVYLKNSAGIGEHPDIVAAVDTEMKKLADAEDKLKSLNSNFKGSLHDQNPKLLKEQGELGLSDVDGY</sequence>